<evidence type="ECO:0000313" key="2">
    <source>
        <dbReference type="Proteomes" id="UP000004473"/>
    </source>
</evidence>
<dbReference type="EMBL" id="AJMT01000137">
    <property type="protein sequence ID" value="EIG27283.1"/>
    <property type="molecule type" value="Genomic_DNA"/>
</dbReference>
<dbReference type="AlphaFoldDB" id="I2NN72"/>
<gene>
    <name evidence="1" type="ORF">HMPREF1051_1073</name>
</gene>
<accession>I2NN72</accession>
<sequence length="42" mass="4990">MIYDNYFSLSHKRSSENPNRHFQTTFVGLKHINCPSHKEHTS</sequence>
<dbReference type="PATRIC" id="fig|1095748.3.peg.1813"/>
<organism evidence="1 2">
    <name type="scientific">Neisseria sicca VK64</name>
    <dbReference type="NCBI Taxonomy" id="1095748"/>
    <lineage>
        <taxon>Bacteria</taxon>
        <taxon>Pseudomonadati</taxon>
        <taxon>Pseudomonadota</taxon>
        <taxon>Betaproteobacteria</taxon>
        <taxon>Neisseriales</taxon>
        <taxon>Neisseriaceae</taxon>
        <taxon>Neisseria</taxon>
    </lineage>
</organism>
<protein>
    <submittedName>
        <fullName evidence="1">Uncharacterized protein</fullName>
    </submittedName>
</protein>
<dbReference type="Proteomes" id="UP000004473">
    <property type="component" value="Unassembled WGS sequence"/>
</dbReference>
<name>I2NN72_NEISI</name>
<evidence type="ECO:0000313" key="1">
    <source>
        <dbReference type="EMBL" id="EIG27283.1"/>
    </source>
</evidence>
<comment type="caution">
    <text evidence="1">The sequence shown here is derived from an EMBL/GenBank/DDBJ whole genome shotgun (WGS) entry which is preliminary data.</text>
</comment>
<proteinExistence type="predicted"/>
<reference evidence="1 2" key="1">
    <citation type="submission" date="2012-04" db="EMBL/GenBank/DDBJ databases">
        <authorList>
            <person name="Harkins D.M."/>
            <person name="Madupu R."/>
            <person name="Durkin A.S."/>
            <person name="Torralba M."/>
            <person name="Methe B."/>
            <person name="Sutton G.G."/>
            <person name="Nelson K.E."/>
        </authorList>
    </citation>
    <scope>NUCLEOTIDE SEQUENCE [LARGE SCALE GENOMIC DNA]</scope>
    <source>
        <strain evidence="1 2">VK64</strain>
    </source>
</reference>